<sequence length="390" mass="40797">MGFVGAVRRHAFRYAVVAVVLGLVAATGLWWLSSRSGERQFIAYFARAIGVYPGNDVRVLGVKVGSVESVTPRPADVQVVLSVSGDVEVPAGARAVVVAPSLVADRYVQLTPVYLGGPQLADGAVIPRERTVTPAEIDQLYQSLDQLSTALGPKGANSGGALSDVLDTAAKNLDGTGETINQTLHDLSGLSKTLSDNSGDLFSTVDNLQKFTTTLARSDGQFRELTGRLSDASRFLAGQKDQLAAALSTLGGALDRVRAFIQDNRAGIKSNVDNLAAVTQVLSDQRASLAEILDVAPLALNNLVNAYNETSGTLDARLDINELTSPPLVTVCRLVRQSTPKQLPATLADACDQLAPILNGVVPLPSGAQVLNGLQTGNLPLPLVTAGGTR</sequence>
<dbReference type="PANTHER" id="PTHR33371:SF4">
    <property type="entry name" value="INTERMEMBRANE PHOSPHOLIPID TRANSPORT SYSTEM BINDING PROTEIN MLAD"/>
    <property type="match status" value="1"/>
</dbReference>
<keyword evidence="5" id="KW-1185">Reference proteome</keyword>
<evidence type="ECO:0000259" key="2">
    <source>
        <dbReference type="Pfam" id="PF02470"/>
    </source>
</evidence>
<evidence type="ECO:0000259" key="3">
    <source>
        <dbReference type="Pfam" id="PF11887"/>
    </source>
</evidence>
<dbReference type="Proteomes" id="UP001330812">
    <property type="component" value="Chromosome"/>
</dbReference>
<accession>A0ABZ1IHR3</accession>
<feature type="domain" description="Mammalian cell entry C-terminal" evidence="3">
    <location>
        <begin position="119"/>
        <end position="296"/>
    </location>
</feature>
<dbReference type="InterPro" id="IPR024516">
    <property type="entry name" value="Mce_C"/>
</dbReference>
<dbReference type="Pfam" id="PF02470">
    <property type="entry name" value="MlaD"/>
    <property type="match status" value="1"/>
</dbReference>
<feature type="domain" description="Mce/MlaD" evidence="2">
    <location>
        <begin position="40"/>
        <end position="112"/>
    </location>
</feature>
<proteinExistence type="predicted"/>
<dbReference type="Pfam" id="PF11887">
    <property type="entry name" value="Mce4_CUP1"/>
    <property type="match status" value="1"/>
</dbReference>
<dbReference type="InterPro" id="IPR052336">
    <property type="entry name" value="MlaD_Phospholipid_Transporter"/>
</dbReference>
<dbReference type="NCBIfam" id="TIGR00996">
    <property type="entry name" value="Mtu_fam_mce"/>
    <property type="match status" value="1"/>
</dbReference>
<evidence type="ECO:0000313" key="4">
    <source>
        <dbReference type="EMBL" id="WSE33961.1"/>
    </source>
</evidence>
<keyword evidence="1" id="KW-0812">Transmembrane</keyword>
<gene>
    <name evidence="4" type="ORF">VSH64_17960</name>
</gene>
<reference evidence="4 5" key="1">
    <citation type="journal article" date="2015" name="Int. J. Syst. Evol. Microbiol.">
        <title>Amycolatopsis rhabdoformis sp. nov., an actinomycete isolated from a tropical forest soil.</title>
        <authorList>
            <person name="Souza W.R."/>
            <person name="Silva R.E."/>
            <person name="Goodfellow M."/>
            <person name="Busarakam K."/>
            <person name="Figueiro F.S."/>
            <person name="Ferreira D."/>
            <person name="Rodrigues-Filho E."/>
            <person name="Moraes L.A.B."/>
            <person name="Zucchi T.D."/>
        </authorList>
    </citation>
    <scope>NUCLEOTIDE SEQUENCE [LARGE SCALE GENOMIC DNA]</scope>
    <source>
        <strain evidence="4 5">NCIMB 14900</strain>
    </source>
</reference>
<name>A0ABZ1IHR3_9PSEU</name>
<organism evidence="4 5">
    <name type="scientific">Amycolatopsis rhabdoformis</name>
    <dbReference type="NCBI Taxonomy" id="1448059"/>
    <lineage>
        <taxon>Bacteria</taxon>
        <taxon>Bacillati</taxon>
        <taxon>Actinomycetota</taxon>
        <taxon>Actinomycetes</taxon>
        <taxon>Pseudonocardiales</taxon>
        <taxon>Pseudonocardiaceae</taxon>
        <taxon>Amycolatopsis</taxon>
    </lineage>
</organism>
<dbReference type="EMBL" id="CP142149">
    <property type="protein sequence ID" value="WSE33961.1"/>
    <property type="molecule type" value="Genomic_DNA"/>
</dbReference>
<evidence type="ECO:0000313" key="5">
    <source>
        <dbReference type="Proteomes" id="UP001330812"/>
    </source>
</evidence>
<dbReference type="PANTHER" id="PTHR33371">
    <property type="entry name" value="INTERMEMBRANE PHOSPHOLIPID TRANSPORT SYSTEM BINDING PROTEIN MLAD-RELATED"/>
    <property type="match status" value="1"/>
</dbReference>
<dbReference type="RefSeq" id="WP_326836759.1">
    <property type="nucleotide sequence ID" value="NZ_CP142149.1"/>
</dbReference>
<evidence type="ECO:0000256" key="1">
    <source>
        <dbReference type="SAM" id="Phobius"/>
    </source>
</evidence>
<keyword evidence="1" id="KW-1133">Transmembrane helix</keyword>
<dbReference type="InterPro" id="IPR003399">
    <property type="entry name" value="Mce/MlaD"/>
</dbReference>
<dbReference type="InterPro" id="IPR005693">
    <property type="entry name" value="Mce"/>
</dbReference>
<keyword evidence="1" id="KW-0472">Membrane</keyword>
<feature type="transmembrane region" description="Helical" evidence="1">
    <location>
        <begin position="12"/>
        <end position="32"/>
    </location>
</feature>
<protein>
    <submittedName>
        <fullName evidence="4">MCE family protein</fullName>
    </submittedName>
</protein>